<dbReference type="PANTHER" id="PTHR12821:SF0">
    <property type="entry name" value="BYSTIN"/>
    <property type="match status" value="1"/>
</dbReference>
<dbReference type="RefSeq" id="XP_028528955.1">
    <property type="nucleotide sequence ID" value="XM_028672398.1"/>
</dbReference>
<organism evidence="3 4">
    <name type="scientific">Plasmodium gallinaceum</name>
    <dbReference type="NCBI Taxonomy" id="5849"/>
    <lineage>
        <taxon>Eukaryota</taxon>
        <taxon>Sar</taxon>
        <taxon>Alveolata</taxon>
        <taxon>Apicomplexa</taxon>
        <taxon>Aconoidasida</taxon>
        <taxon>Haemosporida</taxon>
        <taxon>Plasmodiidae</taxon>
        <taxon>Plasmodium</taxon>
        <taxon>Plasmodium (Haemamoeba)</taxon>
    </lineage>
</organism>
<dbReference type="GO" id="GO:0005730">
    <property type="term" value="C:nucleolus"/>
    <property type="evidence" value="ECO:0007669"/>
    <property type="project" value="TreeGrafter"/>
</dbReference>
<keyword evidence="4" id="KW-1185">Reference proteome</keyword>
<evidence type="ECO:0000313" key="4">
    <source>
        <dbReference type="Proteomes" id="UP000220797"/>
    </source>
</evidence>
<sequence length="422" mass="50274">MTKIKIKKKNKHLKTFEEDLKNDIVTKNKIFKKKKKEKRKEKKPKKKKKDDFNKILNLANEQNEEHLDYNISDIDEENIRESDKFLEFDDDIYENSDVSLNEMNNKLDFQKEDYFNEIDESNDIFEELDIKVNKEISNEIGRKEKEELKQEEQRDKIDPLVEKCYKTIGEELANYKKGKLHRAFKILTKSPKWFELLLLTKPKKWTTQATFEATKLFSSGLKEADVCKFYEFILLPIILENIDQNKKLDSFLYKTLIKALYKSNAWFKGILFPLLQNECTKKQMIIIGSVVQKMSISVNSVICGLNEIFKFPWNSTIGYFLCIFFNKKYSFPKQFIEGCVEYFIKFQNYQNHLTIVWHKALLMLILNYKELLDESHLDKIKVLIQKKNHHQISSEILKHMYSSSSFIKKIKDLTINDEENIV</sequence>
<dbReference type="InterPro" id="IPR007955">
    <property type="entry name" value="Bystin"/>
</dbReference>
<dbReference type="GeneID" id="39731897"/>
<dbReference type="OMA" id="RRECTKK"/>
<protein>
    <submittedName>
        <fullName evidence="3">U3/U14 snoRNA-associated small subunit rRNA, putative</fullName>
    </submittedName>
</protein>
<evidence type="ECO:0000313" key="3">
    <source>
        <dbReference type="EMBL" id="CRG96150.1"/>
    </source>
</evidence>
<proteinExistence type="inferred from homology"/>
<gene>
    <name evidence="3" type="ORF">PGAL8A_00336700</name>
</gene>
<dbReference type="EMBL" id="CVMV01000059">
    <property type="protein sequence ID" value="CRG96150.1"/>
    <property type="molecule type" value="Genomic_DNA"/>
</dbReference>
<dbReference type="VEuPathDB" id="PlasmoDB:PGAL8A_00336700"/>
<comment type="similarity">
    <text evidence="1">Belongs to the bystin family.</text>
</comment>
<dbReference type="Pfam" id="PF05291">
    <property type="entry name" value="Bystin"/>
    <property type="match status" value="1"/>
</dbReference>
<evidence type="ECO:0000256" key="1">
    <source>
        <dbReference type="ARBA" id="ARBA00007114"/>
    </source>
</evidence>
<dbReference type="GO" id="GO:0030688">
    <property type="term" value="C:preribosome, small subunit precursor"/>
    <property type="evidence" value="ECO:0007669"/>
    <property type="project" value="TreeGrafter"/>
</dbReference>
<dbReference type="GO" id="GO:0005737">
    <property type="term" value="C:cytoplasm"/>
    <property type="evidence" value="ECO:0007669"/>
    <property type="project" value="TreeGrafter"/>
</dbReference>
<dbReference type="OrthoDB" id="2192561at2759"/>
<evidence type="ECO:0000256" key="2">
    <source>
        <dbReference type="SAM" id="MobiDB-lite"/>
    </source>
</evidence>
<dbReference type="PANTHER" id="PTHR12821">
    <property type="entry name" value="BYSTIN"/>
    <property type="match status" value="1"/>
</dbReference>
<feature type="region of interest" description="Disordered" evidence="2">
    <location>
        <begin position="31"/>
        <end position="54"/>
    </location>
</feature>
<dbReference type="Proteomes" id="UP000220797">
    <property type="component" value="Unassembled WGS sequence"/>
</dbReference>
<dbReference type="AlphaFoldDB" id="A0A1J1GV93"/>
<comment type="caution">
    <text evidence="3">The sequence shown here is derived from an EMBL/GenBank/DDBJ whole genome shotgun (WGS) entry which is preliminary data.</text>
</comment>
<dbReference type="GO" id="GO:0006364">
    <property type="term" value="P:rRNA processing"/>
    <property type="evidence" value="ECO:0007669"/>
    <property type="project" value="TreeGrafter"/>
</dbReference>
<feature type="compositionally biased region" description="Basic residues" evidence="2">
    <location>
        <begin position="31"/>
        <end position="48"/>
    </location>
</feature>
<reference evidence="3" key="1">
    <citation type="submission" date="2015-04" db="EMBL/GenBank/DDBJ databases">
        <authorList>
            <consortium name="Pathogen Informatics"/>
        </authorList>
    </citation>
    <scope>NUCLEOTIDE SEQUENCE [LARGE SCALE GENOMIC DNA]</scope>
    <source>
        <strain evidence="3">8A</strain>
    </source>
</reference>
<dbReference type="GO" id="GO:0030515">
    <property type="term" value="F:snoRNA binding"/>
    <property type="evidence" value="ECO:0007669"/>
    <property type="project" value="TreeGrafter"/>
</dbReference>
<accession>A0A1J1GV93</accession>
<name>A0A1J1GV93_PLAGA</name>